<keyword evidence="2" id="KW-1185">Reference proteome</keyword>
<reference evidence="1 2" key="1">
    <citation type="submission" date="2020-07" db="EMBL/GenBank/DDBJ databases">
        <title>Sequencing the genomes of 1000 actinobacteria strains.</title>
        <authorList>
            <person name="Klenk H.-P."/>
        </authorList>
    </citation>
    <scope>NUCLEOTIDE SEQUENCE [LARGE SCALE GENOMIC DNA]</scope>
    <source>
        <strain evidence="1 2">DSM 45876</strain>
    </source>
</reference>
<organism evidence="1 2">
    <name type="scientific">Micromonospora jinlongensis</name>
    <dbReference type="NCBI Taxonomy" id="1287877"/>
    <lineage>
        <taxon>Bacteria</taxon>
        <taxon>Bacillati</taxon>
        <taxon>Actinomycetota</taxon>
        <taxon>Actinomycetes</taxon>
        <taxon>Micromonosporales</taxon>
        <taxon>Micromonosporaceae</taxon>
        <taxon>Micromonospora</taxon>
    </lineage>
</organism>
<evidence type="ECO:0000313" key="2">
    <source>
        <dbReference type="Proteomes" id="UP000523545"/>
    </source>
</evidence>
<sequence length="44" mass="4664">MQAERIAPAEIRDRPAVRDVVAQVARDPNAPATITQLAIGLGVL</sequence>
<accession>A0A7Y9X136</accession>
<dbReference type="RefSeq" id="WP_281374165.1">
    <property type="nucleotide sequence ID" value="NZ_JACCHK010000001.1"/>
</dbReference>
<name>A0A7Y9X136_9ACTN</name>
<gene>
    <name evidence="1" type="ORF">HNR22_003004</name>
</gene>
<dbReference type="EMBL" id="JACCHK010000001">
    <property type="protein sequence ID" value="NYH43277.1"/>
    <property type="molecule type" value="Genomic_DNA"/>
</dbReference>
<comment type="caution">
    <text evidence="1">The sequence shown here is derived from an EMBL/GenBank/DDBJ whole genome shotgun (WGS) entry which is preliminary data.</text>
</comment>
<proteinExistence type="predicted"/>
<dbReference type="Proteomes" id="UP000523545">
    <property type="component" value="Unassembled WGS sequence"/>
</dbReference>
<protein>
    <submittedName>
        <fullName evidence="1">Uncharacterized protein</fullName>
    </submittedName>
</protein>
<evidence type="ECO:0000313" key="1">
    <source>
        <dbReference type="EMBL" id="NYH43277.1"/>
    </source>
</evidence>
<dbReference type="AlphaFoldDB" id="A0A7Y9X136"/>